<proteinExistence type="predicted"/>
<organism evidence="2">
    <name type="scientific">Medicago truncatula</name>
    <name type="common">Barrel medic</name>
    <name type="synonym">Medicago tribuloides</name>
    <dbReference type="NCBI Taxonomy" id="3880"/>
    <lineage>
        <taxon>Eukaryota</taxon>
        <taxon>Viridiplantae</taxon>
        <taxon>Streptophyta</taxon>
        <taxon>Embryophyta</taxon>
        <taxon>Tracheophyta</taxon>
        <taxon>Spermatophyta</taxon>
        <taxon>Magnoliopsida</taxon>
        <taxon>eudicotyledons</taxon>
        <taxon>Gunneridae</taxon>
        <taxon>Pentapetalae</taxon>
        <taxon>rosids</taxon>
        <taxon>fabids</taxon>
        <taxon>Fabales</taxon>
        <taxon>Fabaceae</taxon>
        <taxon>Papilionoideae</taxon>
        <taxon>50 kb inversion clade</taxon>
        <taxon>NPAAA clade</taxon>
        <taxon>Hologalegina</taxon>
        <taxon>IRL clade</taxon>
        <taxon>Trifolieae</taxon>
        <taxon>Medicago</taxon>
    </lineage>
</organism>
<evidence type="ECO:0000313" key="2">
    <source>
        <dbReference type="EMBL" id="RHN49206.1"/>
    </source>
</evidence>
<name>A0A396H7H9_MEDTR</name>
<evidence type="ECO:0008006" key="3">
    <source>
        <dbReference type="Google" id="ProtNLM"/>
    </source>
</evidence>
<evidence type="ECO:0000256" key="1">
    <source>
        <dbReference type="SAM" id="SignalP"/>
    </source>
</evidence>
<accession>A0A396H7H9</accession>
<dbReference type="EMBL" id="PSQE01000007">
    <property type="protein sequence ID" value="RHN49206.1"/>
    <property type="molecule type" value="Genomic_DNA"/>
</dbReference>
<feature type="chain" id="PRO_5017311683" description="Transmembrane protein" evidence="1">
    <location>
        <begin position="19"/>
        <end position="127"/>
    </location>
</feature>
<dbReference type="AlphaFoldDB" id="A0A396H7H9"/>
<feature type="signal peptide" evidence="1">
    <location>
        <begin position="1"/>
        <end position="18"/>
    </location>
</feature>
<dbReference type="Gramene" id="rna44012">
    <property type="protein sequence ID" value="RHN49206.1"/>
    <property type="gene ID" value="gene44012"/>
</dbReference>
<protein>
    <recommendedName>
        <fullName evidence="3">Transmembrane protein</fullName>
    </recommendedName>
</protein>
<keyword evidence="1" id="KW-0732">Signal</keyword>
<gene>
    <name evidence="2" type="ORF">MtrunA17_Chr7g0272031</name>
</gene>
<sequence>MLLQTVFFLLLNLAPVSLLLSGLQKSRKLQSSHQLSQTFKVNLKNIHLLKNNSLGILTIRVLIVKLKTPELLHTISLDTKTCIKEEEEPYCYYKESHVQESVNICKNNLIGKILSEKHILHIFSIVL</sequence>
<comment type="caution">
    <text evidence="2">The sequence shown here is derived from an EMBL/GenBank/DDBJ whole genome shotgun (WGS) entry which is preliminary data.</text>
</comment>
<dbReference type="Proteomes" id="UP000265566">
    <property type="component" value="Chromosome 7"/>
</dbReference>
<reference evidence="2" key="1">
    <citation type="journal article" date="2018" name="Nat. Plants">
        <title>Whole-genome landscape of Medicago truncatula symbiotic genes.</title>
        <authorList>
            <person name="Pecrix Y."/>
            <person name="Gamas P."/>
            <person name="Carrere S."/>
        </authorList>
    </citation>
    <scope>NUCLEOTIDE SEQUENCE</scope>
    <source>
        <tissue evidence="2">Leaves</tissue>
    </source>
</reference>